<dbReference type="InterPro" id="IPR016169">
    <property type="entry name" value="FAD-bd_PCMH_sub2"/>
</dbReference>
<dbReference type="Pfam" id="PF01565">
    <property type="entry name" value="FAD_binding_4"/>
    <property type="match status" value="1"/>
</dbReference>
<keyword evidence="4" id="KW-0560">Oxidoreductase</keyword>
<dbReference type="Gene3D" id="3.30.465.10">
    <property type="match status" value="1"/>
</dbReference>
<protein>
    <recommendedName>
        <fullName evidence="5">FAD-binding PCMH-type domain-containing protein</fullName>
    </recommendedName>
</protein>
<dbReference type="GO" id="GO:0016491">
    <property type="term" value="F:oxidoreductase activity"/>
    <property type="evidence" value="ECO:0007669"/>
    <property type="project" value="UniProtKB-KW"/>
</dbReference>
<keyword evidence="7" id="KW-1185">Reference proteome</keyword>
<evidence type="ECO:0000313" key="7">
    <source>
        <dbReference type="Proteomes" id="UP001146351"/>
    </source>
</evidence>
<dbReference type="Gene3D" id="3.30.43.10">
    <property type="entry name" value="Uridine Diphospho-n-acetylenolpyruvylglucosamine Reductase, domain 2"/>
    <property type="match status" value="1"/>
</dbReference>
<comment type="caution">
    <text evidence="6">The sequence shown here is derived from an EMBL/GenBank/DDBJ whole genome shotgun (WGS) entry which is preliminary data.</text>
</comment>
<evidence type="ECO:0000256" key="4">
    <source>
        <dbReference type="ARBA" id="ARBA00023002"/>
    </source>
</evidence>
<dbReference type="OrthoDB" id="363185at2759"/>
<dbReference type="InterPro" id="IPR016166">
    <property type="entry name" value="FAD-bd_PCMH"/>
</dbReference>
<proteinExistence type="inferred from homology"/>
<dbReference type="InterPro" id="IPR006094">
    <property type="entry name" value="Oxid_FAD_bind_N"/>
</dbReference>
<dbReference type="SUPFAM" id="SSF56176">
    <property type="entry name" value="FAD-binding/transporter-associated domain-like"/>
    <property type="match status" value="1"/>
</dbReference>
<dbReference type="InterPro" id="IPR036318">
    <property type="entry name" value="FAD-bd_PCMH-like_sf"/>
</dbReference>
<keyword evidence="3" id="KW-0274">FAD</keyword>
<dbReference type="PANTHER" id="PTHR42973">
    <property type="entry name" value="BINDING OXIDOREDUCTASE, PUTATIVE (AFU_ORTHOLOGUE AFUA_1G17690)-RELATED"/>
    <property type="match status" value="1"/>
</dbReference>
<comment type="similarity">
    <text evidence="1">Belongs to the oxygen-dependent FAD-linked oxidoreductase family.</text>
</comment>
<keyword evidence="2" id="KW-0285">Flavoprotein</keyword>
<dbReference type="EMBL" id="JAPQKO010000002">
    <property type="protein sequence ID" value="KAJ5180967.1"/>
    <property type="molecule type" value="Genomic_DNA"/>
</dbReference>
<dbReference type="PANTHER" id="PTHR42973:SF7">
    <property type="entry name" value="FAD-BINDING PCMH-TYPE DOMAIN-CONTAINING PROTEIN"/>
    <property type="match status" value="1"/>
</dbReference>
<dbReference type="GO" id="GO:0071949">
    <property type="term" value="F:FAD binding"/>
    <property type="evidence" value="ECO:0007669"/>
    <property type="project" value="InterPro"/>
</dbReference>
<reference evidence="6" key="1">
    <citation type="submission" date="2022-11" db="EMBL/GenBank/DDBJ databases">
        <authorList>
            <person name="Petersen C."/>
        </authorList>
    </citation>
    <scope>NUCLEOTIDE SEQUENCE</scope>
    <source>
        <strain evidence="6">IBT 21917</strain>
    </source>
</reference>
<dbReference type="Gene3D" id="3.40.462.20">
    <property type="match status" value="1"/>
</dbReference>
<sequence>MSNPLIALEAFLASHPSISYISPSSPDFAAAREVWNRARRDHPLAVVQPQSPADVGLLVNFAKSQSLPFTFRVGGHNTEGRSVVENALLIDLRALKSITVAPDRQSATVQGGILQGELANALWTEGLATPTGALPSVGYAGWAMYGGYGPFSSHWGLGVDQILGATVMNADGIRGAGGLFGAVIDLTIKVYPLTNLLAGSIIYDSTDIAKTFMDFNAAYDQLLHSEDLPPQLTLQQVAFNGPPGRVFAVSFTWSGEDTKQGQRWSARIAGFAPSIMNTVSITTIPDWLGGNGAHIPHEVSGSAFSHSLARLPSTVTETIGHHLARLPADPGAMFSIHQLRGPSATPQSHSSVFVARQPHYMLEILGFATDEKVQERSERWALDMAIDVKQVGSEYMLPTSYVSLYNTNQATSAAEAVDNVYGSKVEVLRDLKVKFDPENVFGLAIPALK</sequence>
<gene>
    <name evidence="6" type="ORF">N7492_004177</name>
</gene>
<reference evidence="6" key="2">
    <citation type="journal article" date="2023" name="IMA Fungus">
        <title>Comparative genomic study of the Penicillium genus elucidates a diverse pangenome and 15 lateral gene transfer events.</title>
        <authorList>
            <person name="Petersen C."/>
            <person name="Sorensen T."/>
            <person name="Nielsen M.R."/>
            <person name="Sondergaard T.E."/>
            <person name="Sorensen J.L."/>
            <person name="Fitzpatrick D.A."/>
            <person name="Frisvad J.C."/>
            <person name="Nielsen K.L."/>
        </authorList>
    </citation>
    <scope>NUCLEOTIDE SEQUENCE</scope>
    <source>
        <strain evidence="6">IBT 21917</strain>
    </source>
</reference>
<evidence type="ECO:0000313" key="6">
    <source>
        <dbReference type="EMBL" id="KAJ5180967.1"/>
    </source>
</evidence>
<evidence type="ECO:0000259" key="5">
    <source>
        <dbReference type="PROSITE" id="PS51387"/>
    </source>
</evidence>
<dbReference type="InterPro" id="IPR016167">
    <property type="entry name" value="FAD-bd_PCMH_sub1"/>
</dbReference>
<evidence type="ECO:0000256" key="3">
    <source>
        <dbReference type="ARBA" id="ARBA00022827"/>
    </source>
</evidence>
<dbReference type="PROSITE" id="PS51387">
    <property type="entry name" value="FAD_PCMH"/>
    <property type="match status" value="1"/>
</dbReference>
<evidence type="ECO:0000256" key="1">
    <source>
        <dbReference type="ARBA" id="ARBA00005466"/>
    </source>
</evidence>
<accession>A0A9W9LY48</accession>
<dbReference type="InterPro" id="IPR050416">
    <property type="entry name" value="FAD-linked_Oxidoreductase"/>
</dbReference>
<evidence type="ECO:0000256" key="2">
    <source>
        <dbReference type="ARBA" id="ARBA00022630"/>
    </source>
</evidence>
<name>A0A9W9LY48_9EURO</name>
<feature type="domain" description="FAD-binding PCMH-type" evidence="5">
    <location>
        <begin position="39"/>
        <end position="244"/>
    </location>
</feature>
<dbReference type="Proteomes" id="UP001146351">
    <property type="component" value="Unassembled WGS sequence"/>
</dbReference>
<organism evidence="6 7">
    <name type="scientific">Penicillium capsulatum</name>
    <dbReference type="NCBI Taxonomy" id="69766"/>
    <lineage>
        <taxon>Eukaryota</taxon>
        <taxon>Fungi</taxon>
        <taxon>Dikarya</taxon>
        <taxon>Ascomycota</taxon>
        <taxon>Pezizomycotina</taxon>
        <taxon>Eurotiomycetes</taxon>
        <taxon>Eurotiomycetidae</taxon>
        <taxon>Eurotiales</taxon>
        <taxon>Aspergillaceae</taxon>
        <taxon>Penicillium</taxon>
    </lineage>
</organism>
<dbReference type="AlphaFoldDB" id="A0A9W9LY48"/>